<name>A0AAD5RFG9_9PEZI</name>
<evidence type="ECO:0000256" key="11">
    <source>
        <dbReference type="ARBA" id="ARBA00023136"/>
    </source>
</evidence>
<dbReference type="Pfam" id="PF05199">
    <property type="entry name" value="GMC_oxred_C"/>
    <property type="match status" value="1"/>
</dbReference>
<dbReference type="PANTHER" id="PTHR46056">
    <property type="entry name" value="LONG-CHAIN-ALCOHOL OXIDASE"/>
    <property type="match status" value="1"/>
</dbReference>
<keyword evidence="6" id="KW-0285">Flavoprotein</keyword>
<dbReference type="GO" id="GO:0050660">
    <property type="term" value="F:flavin adenine dinucleotide binding"/>
    <property type="evidence" value="ECO:0007669"/>
    <property type="project" value="InterPro"/>
</dbReference>
<dbReference type="EC" id="1.1.3.20" evidence="5 12"/>
<dbReference type="PANTHER" id="PTHR46056:SF12">
    <property type="entry name" value="LONG-CHAIN-ALCOHOL OXIDASE"/>
    <property type="match status" value="1"/>
</dbReference>
<evidence type="ECO:0000256" key="13">
    <source>
        <dbReference type="PIRSR" id="PIRSR028937-1"/>
    </source>
</evidence>
<keyword evidence="9" id="KW-1133">Transmembrane helix</keyword>
<evidence type="ECO:0000256" key="12">
    <source>
        <dbReference type="PIRNR" id="PIRNR028937"/>
    </source>
</evidence>
<evidence type="ECO:0000256" key="9">
    <source>
        <dbReference type="ARBA" id="ARBA00022989"/>
    </source>
</evidence>
<keyword evidence="10 12" id="KW-0560">Oxidoreductase</keyword>
<dbReference type="InterPro" id="IPR000172">
    <property type="entry name" value="GMC_OxRdtase_N"/>
</dbReference>
<dbReference type="GO" id="GO:0046577">
    <property type="term" value="F:long-chain-alcohol oxidase activity"/>
    <property type="evidence" value="ECO:0007669"/>
    <property type="project" value="UniProtKB-EC"/>
</dbReference>
<accession>A0AAD5RFG9</accession>
<keyword evidence="7" id="KW-0812">Transmembrane</keyword>
<evidence type="ECO:0000259" key="15">
    <source>
        <dbReference type="Pfam" id="PF05199"/>
    </source>
</evidence>
<proteinExistence type="inferred from homology"/>
<keyword evidence="17" id="KW-1185">Reference proteome</keyword>
<evidence type="ECO:0000256" key="7">
    <source>
        <dbReference type="ARBA" id="ARBA00022692"/>
    </source>
</evidence>
<evidence type="ECO:0000256" key="3">
    <source>
        <dbReference type="ARBA" id="ARBA00004370"/>
    </source>
</evidence>
<evidence type="ECO:0000256" key="2">
    <source>
        <dbReference type="ARBA" id="ARBA00003842"/>
    </source>
</evidence>
<keyword evidence="11" id="KW-0472">Membrane</keyword>
<comment type="caution">
    <text evidence="16">The sequence shown here is derived from an EMBL/GenBank/DDBJ whole genome shotgun (WGS) entry which is preliminary data.</text>
</comment>
<dbReference type="PIRSF" id="PIRSF028937">
    <property type="entry name" value="Lg_Ch_AO"/>
    <property type="match status" value="1"/>
</dbReference>
<evidence type="ECO:0000256" key="10">
    <source>
        <dbReference type="ARBA" id="ARBA00023002"/>
    </source>
</evidence>
<feature type="domain" description="Glucose-methanol-choline oxidoreductase N-terminal" evidence="14">
    <location>
        <begin position="272"/>
        <end position="499"/>
    </location>
</feature>
<sequence length="756" mass="82430">MASTVLLGPLPSPLPPVADPSYFNTTQWAVFMALVEAVVPPVVPETRLTNKAHQLRISNDQHEDAFKKASALAVPPTKPELDAYLSESVMENPEFIDLTYRMMGALPIPLKKQLARAMGLLATKIGAYILTGTCIPVHEQPLHKREAFLRSWRVSWFQTPRLLFKSVTLIARVLWTRTSPQFLSLSGYPAVPENWKNVPSFPFKFIQIPHSKDDTPAVIETDVLIVGSGCGGGAVARHLANDCQLGDKVLVVDKGYFFKNDRFPMDQVAGLQHLYENNGFVMSDDSSVSALAGSCWGGGGTINWSVMLQLQDYVRKEWASQGLPLFASQELQDAFDHIFQVSGALTARRHNPQSNVILEGSKKLGWEADETPLNNGGKEHYCGQCHLGCSSGEKQGPSNRWLPDAAKVGARCMEGFEVGKILFEGSGADRAATGVIGIWTSRDSNGELAGALGHRVVRPVHIKAKKVVLSCGSLWSPVILKKSGLTNPNIGTNLHIHPCQQILGTWPEDRKPWEGGILTSVCKKLENLDGKGHGAKIEGSCMVPYAALSGLPWTSALNFKLDALKYRQQSLFITLTRDRDSGTVWPDPTTGKPRMLYTPSAFDMSHTLQAVVATAKLCYVTGATEICPYMNGLEPFVRTLEEVEAYTVAHKHNEVMPDPEDEDPRFKAWIGRIKEVGNAPPLASLLSAHQMGTCRMSSTEADGAVDPQGRVWGTRGLYVADASVFPSASGVNPMATTLAISHCIAKGIADEIKNSK</sequence>
<evidence type="ECO:0000256" key="6">
    <source>
        <dbReference type="ARBA" id="ARBA00022630"/>
    </source>
</evidence>
<evidence type="ECO:0000256" key="5">
    <source>
        <dbReference type="ARBA" id="ARBA00013125"/>
    </source>
</evidence>
<evidence type="ECO:0000256" key="4">
    <source>
        <dbReference type="ARBA" id="ARBA00010790"/>
    </source>
</evidence>
<reference evidence="16" key="1">
    <citation type="submission" date="2022-07" db="EMBL/GenBank/DDBJ databases">
        <title>Draft genome sequence of Zalerion maritima ATCC 34329, a (micro)plastics degrading marine fungus.</title>
        <authorList>
            <person name="Paco A."/>
            <person name="Goncalves M.F.M."/>
            <person name="Rocha-Santos T.A.P."/>
            <person name="Alves A."/>
        </authorList>
    </citation>
    <scope>NUCLEOTIDE SEQUENCE</scope>
    <source>
        <strain evidence="16">ATCC 34329</strain>
    </source>
</reference>
<comment type="similarity">
    <text evidence="4 12">Belongs to the GMC oxidoreductase family.</text>
</comment>
<comment type="catalytic activity">
    <reaction evidence="1 12">
        <text>a long-chain primary fatty alcohol + O2 = a long-chain fatty aldehyde + H2O2</text>
        <dbReference type="Rhea" id="RHEA:22756"/>
        <dbReference type="ChEBI" id="CHEBI:15379"/>
        <dbReference type="ChEBI" id="CHEBI:16240"/>
        <dbReference type="ChEBI" id="CHEBI:17176"/>
        <dbReference type="ChEBI" id="CHEBI:77396"/>
        <dbReference type="EC" id="1.1.3.20"/>
    </reaction>
</comment>
<dbReference type="InterPro" id="IPR007867">
    <property type="entry name" value="GMC_OxRtase_C"/>
</dbReference>
<comment type="function">
    <text evidence="2">Long-chain fatty alcohol oxidase involved in the omega-oxidation pathway of lipid degradation.</text>
</comment>
<keyword evidence="8" id="KW-0274">FAD</keyword>
<dbReference type="Proteomes" id="UP001201980">
    <property type="component" value="Unassembled WGS sequence"/>
</dbReference>
<feature type="active site" description="Proton acceptor" evidence="13">
    <location>
        <position position="689"/>
    </location>
</feature>
<dbReference type="InterPro" id="IPR036188">
    <property type="entry name" value="FAD/NAD-bd_sf"/>
</dbReference>
<protein>
    <recommendedName>
        <fullName evidence="5 12">Long-chain-alcohol oxidase</fullName>
        <ecNumber evidence="5 12">1.1.3.20</ecNumber>
    </recommendedName>
</protein>
<comment type="subcellular location">
    <subcellularLocation>
        <location evidence="3">Membrane</location>
    </subcellularLocation>
</comment>
<gene>
    <name evidence="16" type="ORF">MKZ38_010419</name>
</gene>
<dbReference type="EMBL" id="JAKWBI020000916">
    <property type="protein sequence ID" value="KAJ2892020.1"/>
    <property type="molecule type" value="Genomic_DNA"/>
</dbReference>
<organism evidence="16 17">
    <name type="scientific">Zalerion maritima</name>
    <dbReference type="NCBI Taxonomy" id="339359"/>
    <lineage>
        <taxon>Eukaryota</taxon>
        <taxon>Fungi</taxon>
        <taxon>Dikarya</taxon>
        <taxon>Ascomycota</taxon>
        <taxon>Pezizomycotina</taxon>
        <taxon>Sordariomycetes</taxon>
        <taxon>Lulworthiomycetidae</taxon>
        <taxon>Lulworthiales</taxon>
        <taxon>Lulworthiaceae</taxon>
        <taxon>Zalerion</taxon>
    </lineage>
</organism>
<feature type="domain" description="Glucose-methanol-choline oxidoreductase C-terminal" evidence="15">
    <location>
        <begin position="597"/>
        <end position="740"/>
    </location>
</feature>
<evidence type="ECO:0000256" key="1">
    <source>
        <dbReference type="ARBA" id="ARBA00000920"/>
    </source>
</evidence>
<dbReference type="GO" id="GO:0016020">
    <property type="term" value="C:membrane"/>
    <property type="evidence" value="ECO:0007669"/>
    <property type="project" value="UniProtKB-SubCell"/>
</dbReference>
<dbReference type="SUPFAM" id="SSF51905">
    <property type="entry name" value="FAD/NAD(P)-binding domain"/>
    <property type="match status" value="1"/>
</dbReference>
<evidence type="ECO:0000259" key="14">
    <source>
        <dbReference type="Pfam" id="PF00732"/>
    </source>
</evidence>
<evidence type="ECO:0000256" key="8">
    <source>
        <dbReference type="ARBA" id="ARBA00022827"/>
    </source>
</evidence>
<dbReference type="Pfam" id="PF00732">
    <property type="entry name" value="GMC_oxred_N"/>
    <property type="match status" value="1"/>
</dbReference>
<dbReference type="AlphaFoldDB" id="A0AAD5RFG9"/>
<evidence type="ECO:0000313" key="17">
    <source>
        <dbReference type="Proteomes" id="UP001201980"/>
    </source>
</evidence>
<dbReference type="Gene3D" id="3.50.50.60">
    <property type="entry name" value="FAD/NAD(P)-binding domain"/>
    <property type="match status" value="2"/>
</dbReference>
<evidence type="ECO:0000313" key="16">
    <source>
        <dbReference type="EMBL" id="KAJ2892020.1"/>
    </source>
</evidence>
<dbReference type="InterPro" id="IPR012400">
    <property type="entry name" value="Long_Oxdase"/>
</dbReference>